<sequence length="341" mass="36699">MWTSIPVRLMGLCLCLVVTVQAHAQDPHFTQFFASPLTLNPANTGLFSGIGRIAANYRSQWGSIATPFVTGTVSADFQLLPGIIPANDIFGVGGLLLYDETGGGGLKTEYAAVSAAYHKALDMDGNITLGVGGQLAVVQKRIDFSKLVFEDQLTSNGFDPTLPSGEYIPNASITYPDYDVGLIYNQLIGQWSSFYAGLSYYHISQPHESFLGANYHLHSRFTAHGGGVIGFNASSGVYLSGLFMKQGSATEIALGGAIGLLVNGIPETPTVLYIGSWYRYRDAVNPYVGLQVNNLQVGISYDVNTSSLQAASLHRGGMEISLIYTYPPPGPNLKRYKCPKF</sequence>
<feature type="signal peptide" evidence="1">
    <location>
        <begin position="1"/>
        <end position="24"/>
    </location>
</feature>
<evidence type="ECO:0000313" key="2">
    <source>
        <dbReference type="EMBL" id="SFV30054.1"/>
    </source>
</evidence>
<dbReference type="OrthoDB" id="1186563at2"/>
<dbReference type="Proteomes" id="UP000199537">
    <property type="component" value="Unassembled WGS sequence"/>
</dbReference>
<dbReference type="RefSeq" id="WP_092457748.1">
    <property type="nucleotide sequence ID" value="NZ_FPCJ01000001.1"/>
</dbReference>
<reference evidence="3" key="1">
    <citation type="submission" date="2016-10" db="EMBL/GenBank/DDBJ databases">
        <authorList>
            <person name="Varghese N."/>
            <person name="Submissions S."/>
        </authorList>
    </citation>
    <scope>NUCLEOTIDE SEQUENCE [LARGE SCALE GENOMIC DNA]</scope>
    <source>
        <strain evidence="3">DSM 14807</strain>
    </source>
</reference>
<evidence type="ECO:0000313" key="3">
    <source>
        <dbReference type="Proteomes" id="UP000199537"/>
    </source>
</evidence>
<keyword evidence="1" id="KW-0732">Signal</keyword>
<dbReference type="NCBIfam" id="TIGR03519">
    <property type="entry name" value="T9SS_PorP_fam"/>
    <property type="match status" value="1"/>
</dbReference>
<protein>
    <submittedName>
        <fullName evidence="2">Type IX secretion system membrane protein, PorP/SprF family</fullName>
    </submittedName>
</protein>
<feature type="chain" id="PRO_5011654000" evidence="1">
    <location>
        <begin position="25"/>
        <end position="341"/>
    </location>
</feature>
<name>A0A1I7N5W0_9BACT</name>
<dbReference type="AlphaFoldDB" id="A0A1I7N5W0"/>
<dbReference type="Pfam" id="PF11751">
    <property type="entry name" value="PorP_SprF"/>
    <property type="match status" value="1"/>
</dbReference>
<accession>A0A1I7N5W0</accession>
<proteinExistence type="predicted"/>
<gene>
    <name evidence="2" type="ORF">SAMN05660895_0688</name>
</gene>
<dbReference type="InterPro" id="IPR019861">
    <property type="entry name" value="PorP/SprF_Bacteroidetes"/>
</dbReference>
<evidence type="ECO:0000256" key="1">
    <source>
        <dbReference type="SAM" id="SignalP"/>
    </source>
</evidence>
<dbReference type="EMBL" id="FPCJ01000001">
    <property type="protein sequence ID" value="SFV30054.1"/>
    <property type="molecule type" value="Genomic_DNA"/>
</dbReference>
<dbReference type="STRING" id="1393122.SAMN05660895_0688"/>
<keyword evidence="3" id="KW-1185">Reference proteome</keyword>
<organism evidence="2 3">
    <name type="scientific">Thermoflavifilum thermophilum</name>
    <dbReference type="NCBI Taxonomy" id="1393122"/>
    <lineage>
        <taxon>Bacteria</taxon>
        <taxon>Pseudomonadati</taxon>
        <taxon>Bacteroidota</taxon>
        <taxon>Chitinophagia</taxon>
        <taxon>Chitinophagales</taxon>
        <taxon>Chitinophagaceae</taxon>
        <taxon>Thermoflavifilum</taxon>
    </lineage>
</organism>